<dbReference type="InterPro" id="IPR001272">
    <property type="entry name" value="PEP_carboxykinase_ATP"/>
</dbReference>
<dbReference type="STRING" id="36745.CLSAP_41970"/>
<evidence type="ECO:0000256" key="7">
    <source>
        <dbReference type="ARBA" id="ARBA00022840"/>
    </source>
</evidence>
<evidence type="ECO:0000256" key="1">
    <source>
        <dbReference type="ARBA" id="ARBA00004742"/>
    </source>
</evidence>
<dbReference type="OrthoDB" id="9806325at2"/>
<evidence type="ECO:0000256" key="2">
    <source>
        <dbReference type="ARBA" id="ARBA00006052"/>
    </source>
</evidence>
<dbReference type="Gene3D" id="3.40.449.10">
    <property type="entry name" value="Phosphoenolpyruvate Carboxykinase, domain 1"/>
    <property type="match status" value="1"/>
</dbReference>
<dbReference type="PIRSF" id="PIRSF006294">
    <property type="entry name" value="PEP_crbxkin"/>
    <property type="match status" value="1"/>
</dbReference>
<dbReference type="Pfam" id="PF01293">
    <property type="entry name" value="PEPCK_ATP"/>
    <property type="match status" value="1"/>
</dbReference>
<dbReference type="AlphaFoldDB" id="M1MPN9"/>
<dbReference type="NCBIfam" id="TIGR00224">
    <property type="entry name" value="pckA"/>
    <property type="match status" value="1"/>
</dbReference>
<dbReference type="CDD" id="cd00484">
    <property type="entry name" value="PEPCK_ATP"/>
    <property type="match status" value="1"/>
</dbReference>
<dbReference type="KEGG" id="csr:Cspa_c44250"/>
<comment type="pathway">
    <text evidence="1 10">Carbohydrate biosynthesis; gluconeogenesis.</text>
</comment>
<comment type="function">
    <text evidence="10">Involved in the gluconeogenesis. Catalyzes the conversion of oxaloacetate (OAA) to phosphoenolpyruvate (PEP) through direct phosphoryl transfer between the nucleoside triphosphate and OAA.</text>
</comment>
<keyword evidence="10" id="KW-0963">Cytoplasm</keyword>
<evidence type="ECO:0000256" key="9">
    <source>
        <dbReference type="ARBA" id="ARBA00047371"/>
    </source>
</evidence>
<feature type="binding site" evidence="10">
    <location>
        <position position="213"/>
    </location>
    <ligand>
        <name>Mn(2+)</name>
        <dbReference type="ChEBI" id="CHEBI:29035"/>
    </ligand>
</feature>
<keyword evidence="12" id="KW-1185">Reference proteome</keyword>
<sequence length="525" mass="58345">MNISLDYLNIKKHNGLYRNAGIPELVKFALARGEASLSDKGALVVNTGKYTGRSPKDRFIVRDETTENTVNWGEVCLPIGEDVFDKLYNKVVKYIEEKELFVFDGYVGAMEEYSMPIRVVCECAYQAMFSTQMFRRPTEEQLAKHIPEFNVISAPGFKADGVEDGVNSEAFVLMNFSKKIILIGGTAYSGEIKKSIFSVMNFLLPQKGVLPMHCSANIGDDGQTVVFFGLSGTGKTTLSTDPERKLIGDDEHGWCEDGVFNFEGGCYAKTIGLDKEKEKEIYNAIKFGAVLENVVVDENGVPDYKDGSLTENTRTAYPIEFIDNIKVSGTGNNPSKIIFLTADAFGIMPPVSKLTKEAAMYHFMSGYTSKVAGTERGITEPMITFSACFGEPFMLLNPAVYAKLLGEKIDKHDTEVYLVNTGWIGGVYGIGKRINLSYTRAMVTGIISGELGKVEYYEHPVFNLLIPKQCPGVPDEVLNPRELWEDKDAYDRKAFELADKFEENFSKFNNVPENILEAGLNKILV</sequence>
<evidence type="ECO:0000256" key="5">
    <source>
        <dbReference type="ARBA" id="ARBA00022741"/>
    </source>
</evidence>
<feature type="binding site" evidence="10">
    <location>
        <position position="194"/>
    </location>
    <ligand>
        <name>substrate</name>
    </ligand>
</feature>
<organism evidence="11 12">
    <name type="scientific">Clostridium saccharoperbutylacetonicum N1-4(HMT)</name>
    <dbReference type="NCBI Taxonomy" id="931276"/>
    <lineage>
        <taxon>Bacteria</taxon>
        <taxon>Bacillati</taxon>
        <taxon>Bacillota</taxon>
        <taxon>Clostridia</taxon>
        <taxon>Eubacteriales</taxon>
        <taxon>Clostridiaceae</taxon>
        <taxon>Clostridium</taxon>
    </lineage>
</organism>
<comment type="subcellular location">
    <subcellularLocation>
        <location evidence="10">Cytoplasm</location>
    </subcellularLocation>
</comment>
<dbReference type="GO" id="GO:0005524">
    <property type="term" value="F:ATP binding"/>
    <property type="evidence" value="ECO:0007669"/>
    <property type="project" value="UniProtKB-UniRule"/>
</dbReference>
<evidence type="ECO:0000313" key="11">
    <source>
        <dbReference type="EMBL" id="AGF58178.1"/>
    </source>
</evidence>
<proteinExistence type="inferred from homology"/>
<feature type="binding site" evidence="10">
    <location>
        <begin position="433"/>
        <end position="434"/>
    </location>
    <ligand>
        <name>ATP</name>
        <dbReference type="ChEBI" id="CHEBI:30616"/>
    </ligand>
</feature>
<feature type="binding site" evidence="10">
    <location>
        <position position="194"/>
    </location>
    <ligand>
        <name>Mn(2+)</name>
        <dbReference type="ChEBI" id="CHEBI:29035"/>
    </ligand>
</feature>
<dbReference type="Gene3D" id="3.90.228.20">
    <property type="match status" value="1"/>
</dbReference>
<dbReference type="EMBL" id="CP004121">
    <property type="protein sequence ID" value="AGF58178.1"/>
    <property type="molecule type" value="Genomic_DNA"/>
</dbReference>
<dbReference type="SUPFAM" id="SSF68923">
    <property type="entry name" value="PEP carboxykinase N-terminal domain"/>
    <property type="match status" value="1"/>
</dbReference>
<feature type="binding site" evidence="10">
    <location>
        <position position="314"/>
    </location>
    <ligand>
        <name>substrate</name>
    </ligand>
</feature>
<keyword evidence="10" id="KW-0464">Manganese</keyword>
<dbReference type="EC" id="4.1.1.49" evidence="3 10"/>
<dbReference type="PANTHER" id="PTHR30031:SF0">
    <property type="entry name" value="PHOSPHOENOLPYRUVATE CARBOXYKINASE (ATP)"/>
    <property type="match status" value="1"/>
</dbReference>
<name>M1MPN9_9CLOT</name>
<dbReference type="GO" id="GO:0016301">
    <property type="term" value="F:kinase activity"/>
    <property type="evidence" value="ECO:0007669"/>
    <property type="project" value="UniProtKB-KW"/>
</dbReference>
<dbReference type="FunFam" id="2.170.8.10:FF:000001">
    <property type="entry name" value="Phosphoenolpyruvate carboxykinase (ATP)"/>
    <property type="match status" value="1"/>
</dbReference>
<keyword evidence="6 10" id="KW-0210">Decarboxylase</keyword>
<dbReference type="GO" id="GO:0046872">
    <property type="term" value="F:metal ion binding"/>
    <property type="evidence" value="ECO:0007669"/>
    <property type="project" value="UniProtKB-KW"/>
</dbReference>
<feature type="binding site" evidence="10">
    <location>
        <position position="278"/>
    </location>
    <ligand>
        <name>ATP</name>
        <dbReference type="ChEBI" id="CHEBI:30616"/>
    </ligand>
</feature>
<dbReference type="InterPro" id="IPR008210">
    <property type="entry name" value="PEP_carboxykinase_N"/>
</dbReference>
<dbReference type="Gene3D" id="2.170.8.10">
    <property type="entry name" value="Phosphoenolpyruvate Carboxykinase, domain 2"/>
    <property type="match status" value="1"/>
</dbReference>
<dbReference type="eggNOG" id="COG1866">
    <property type="taxonomic scope" value="Bacteria"/>
</dbReference>
<dbReference type="GO" id="GO:0004612">
    <property type="term" value="F:phosphoenolpyruvate carboxykinase (ATP) activity"/>
    <property type="evidence" value="ECO:0007669"/>
    <property type="project" value="UniProtKB-UniRule"/>
</dbReference>
<dbReference type="UniPathway" id="UPA00138"/>
<dbReference type="GO" id="GO:0006094">
    <property type="term" value="P:gluconeogenesis"/>
    <property type="evidence" value="ECO:0007669"/>
    <property type="project" value="UniProtKB-UniRule"/>
</dbReference>
<dbReference type="SUPFAM" id="SSF53795">
    <property type="entry name" value="PEP carboxykinase-like"/>
    <property type="match status" value="1"/>
</dbReference>
<keyword evidence="11" id="KW-0418">Kinase</keyword>
<dbReference type="Proteomes" id="UP000011728">
    <property type="component" value="Chromosome"/>
</dbReference>
<keyword evidence="11" id="KW-0808">Transferase</keyword>
<evidence type="ECO:0000256" key="10">
    <source>
        <dbReference type="HAMAP-Rule" id="MF_00453"/>
    </source>
</evidence>
<gene>
    <name evidence="11" type="primary">pckA2</name>
    <name evidence="10" type="synonym">pckA</name>
    <name evidence="11" type="ORF">Cspa_c44250</name>
</gene>
<evidence type="ECO:0000256" key="4">
    <source>
        <dbReference type="ARBA" id="ARBA00022432"/>
    </source>
</evidence>
<feature type="binding site" evidence="10">
    <location>
        <position position="250"/>
    </location>
    <ligand>
        <name>Mn(2+)</name>
        <dbReference type="ChEBI" id="CHEBI:29035"/>
    </ligand>
</feature>
<dbReference type="NCBIfam" id="NF006821">
    <property type="entry name" value="PRK09344.1-3"/>
    <property type="match status" value="1"/>
</dbReference>
<feature type="binding site" evidence="10">
    <location>
        <position position="213"/>
    </location>
    <ligand>
        <name>ATP</name>
        <dbReference type="ChEBI" id="CHEBI:30616"/>
    </ligand>
</feature>
<keyword evidence="5 10" id="KW-0547">Nucleotide-binding</keyword>
<keyword evidence="7 10" id="KW-0067">ATP-binding</keyword>
<comment type="cofactor">
    <cofactor evidence="10">
        <name>Mn(2+)</name>
        <dbReference type="ChEBI" id="CHEBI:29035"/>
    </cofactor>
    <text evidence="10">Binds 1 Mn(2+) ion per subunit.</text>
</comment>
<keyword evidence="11" id="KW-0670">Pyruvate</keyword>
<dbReference type="RefSeq" id="WP_015394489.1">
    <property type="nucleotide sequence ID" value="NC_020291.1"/>
</dbReference>
<evidence type="ECO:0000256" key="3">
    <source>
        <dbReference type="ARBA" id="ARBA00012363"/>
    </source>
</evidence>
<dbReference type="HOGENOM" id="CLU_018247_0_1_9"/>
<evidence type="ECO:0000256" key="8">
    <source>
        <dbReference type="ARBA" id="ARBA00023239"/>
    </source>
</evidence>
<dbReference type="GO" id="GO:0005829">
    <property type="term" value="C:cytosol"/>
    <property type="evidence" value="ECO:0007669"/>
    <property type="project" value="TreeGrafter"/>
</dbReference>
<comment type="catalytic activity">
    <reaction evidence="9 10">
        <text>oxaloacetate + ATP = phosphoenolpyruvate + ADP + CO2</text>
        <dbReference type="Rhea" id="RHEA:18617"/>
        <dbReference type="ChEBI" id="CHEBI:16452"/>
        <dbReference type="ChEBI" id="CHEBI:16526"/>
        <dbReference type="ChEBI" id="CHEBI:30616"/>
        <dbReference type="ChEBI" id="CHEBI:58702"/>
        <dbReference type="ChEBI" id="CHEBI:456216"/>
        <dbReference type="EC" id="4.1.1.49"/>
    </reaction>
</comment>
<accession>M1MPN9</accession>
<keyword evidence="8 10" id="KW-0456">Lyase</keyword>
<dbReference type="InterPro" id="IPR013035">
    <property type="entry name" value="PEP_carboxykinase_C"/>
</dbReference>
<keyword evidence="4 10" id="KW-0312">Gluconeogenesis</keyword>
<feature type="binding site" evidence="10">
    <location>
        <position position="439"/>
    </location>
    <ligand>
        <name>ATP</name>
        <dbReference type="ChEBI" id="CHEBI:30616"/>
    </ligand>
</feature>
<dbReference type="PROSITE" id="PS00532">
    <property type="entry name" value="PEPCK_ATP"/>
    <property type="match status" value="1"/>
</dbReference>
<feature type="binding site" evidence="10">
    <location>
        <begin position="229"/>
        <end position="237"/>
    </location>
    <ligand>
        <name>ATP</name>
        <dbReference type="ChEBI" id="CHEBI:30616"/>
    </ligand>
</feature>
<keyword evidence="10" id="KW-0479">Metal-binding</keyword>
<feature type="binding site" evidence="10">
    <location>
        <position position="188"/>
    </location>
    <ligand>
        <name>substrate</name>
    </ligand>
</feature>
<evidence type="ECO:0000313" key="12">
    <source>
        <dbReference type="Proteomes" id="UP000011728"/>
    </source>
</evidence>
<dbReference type="InterPro" id="IPR015994">
    <property type="entry name" value="PEPCK_ATP_CS"/>
</dbReference>
<dbReference type="NCBIfam" id="NF006820">
    <property type="entry name" value="PRK09344.1-2"/>
    <property type="match status" value="1"/>
</dbReference>
<comment type="similarity">
    <text evidence="2 10">Belongs to the phosphoenolpyruvate carboxykinase (ATP) family.</text>
</comment>
<dbReference type="HAMAP" id="MF_00453">
    <property type="entry name" value="PEPCK_ATP"/>
    <property type="match status" value="1"/>
</dbReference>
<dbReference type="PATRIC" id="fig|931276.5.peg.4458"/>
<dbReference type="PANTHER" id="PTHR30031">
    <property type="entry name" value="PHOSPHOENOLPYRUVATE CARBOXYKINASE ATP"/>
    <property type="match status" value="1"/>
</dbReference>
<evidence type="ECO:0000256" key="6">
    <source>
        <dbReference type="ARBA" id="ARBA00022793"/>
    </source>
</evidence>
<protein>
    <recommendedName>
        <fullName evidence="3 10">Phosphoenolpyruvate carboxykinase (ATP)</fullName>
        <shortName evidence="10">PCK</shortName>
        <shortName evidence="10">PEP carboxykinase</shortName>
        <shortName evidence="10">PEPCK</shortName>
        <ecNumber evidence="3 10">4.1.1.49</ecNumber>
    </recommendedName>
</protein>
<feature type="binding site" evidence="10">
    <location>
        <position position="194"/>
    </location>
    <ligand>
        <name>ATP</name>
        <dbReference type="ChEBI" id="CHEBI:30616"/>
    </ligand>
</feature>
<reference evidence="11 12" key="1">
    <citation type="submission" date="2013-02" db="EMBL/GenBank/DDBJ databases">
        <title>Genome sequence of Clostridium saccharoperbutylacetonicum N1-4(HMT).</title>
        <authorList>
            <person name="Poehlein A."/>
            <person name="Daniel R."/>
        </authorList>
    </citation>
    <scope>NUCLEOTIDE SEQUENCE [LARGE SCALE GENOMIC DNA]</scope>
    <source>
        <strain evidence="12">N1-4(HMT)</strain>
    </source>
</reference>
<feature type="binding site" evidence="10">
    <location>
        <position position="314"/>
    </location>
    <ligand>
        <name>ATP</name>
        <dbReference type="ChEBI" id="CHEBI:30616"/>
    </ligand>
</feature>
<feature type="binding site" evidence="10">
    <location>
        <position position="53"/>
    </location>
    <ligand>
        <name>substrate</name>
    </ligand>
</feature>